<comment type="caution">
    <text evidence="1">The sequence shown here is derived from an EMBL/GenBank/DDBJ whole genome shotgun (WGS) entry which is preliminary data.</text>
</comment>
<sequence>MFLNNLFSKIFRNQNRIEYTTGKAVPLEEIYLSELEKYPIWIYALEEEDVEGQDEFWVKPITNSTNVEAELSTPYILLKIKENNCPVSALLDIENMKLDDLQYWDYKYGNWEELNKLDMPSPIHLISIPSILGKPAVEFSVDIKPKNQTTAIARTLMGPDECKDMYKTLPPNICPVCHTPLKREINPNFIVSNKRSCLRYTYDSFCIVTEDFKNFCTLNHYPNLEFKEFPKSPGNYYFTPLNIFPLDPIRQKIKFEECCSSCGGFKGAYGSSPGFKSKNFTLPSNDFIYRSDIEFGSEEKKSPLIMVGLETEIKMKKFGLKGIYFDDIYE</sequence>
<organism evidence="1 2">
    <name type="scientific">Parabacteroides acidifaciens</name>
    <dbReference type="NCBI Taxonomy" id="2290935"/>
    <lineage>
        <taxon>Bacteria</taxon>
        <taxon>Pseudomonadati</taxon>
        <taxon>Bacteroidota</taxon>
        <taxon>Bacteroidia</taxon>
        <taxon>Bacteroidales</taxon>
        <taxon>Tannerellaceae</taxon>
        <taxon>Parabacteroides</taxon>
    </lineage>
</organism>
<dbReference type="Proteomes" id="UP000629596">
    <property type="component" value="Unassembled WGS sequence"/>
</dbReference>
<evidence type="ECO:0008006" key="3">
    <source>
        <dbReference type="Google" id="ProtNLM"/>
    </source>
</evidence>
<protein>
    <recommendedName>
        <fullName evidence="3">DUF1963 domain-containing protein</fullName>
    </recommendedName>
</protein>
<proteinExistence type="predicted"/>
<dbReference type="RefSeq" id="WP_187574941.1">
    <property type="nucleotide sequence ID" value="NZ_JACRTI010000038.1"/>
</dbReference>
<dbReference type="EMBL" id="JACRTI010000038">
    <property type="protein sequence ID" value="MBC8602843.1"/>
    <property type="molecule type" value="Genomic_DNA"/>
</dbReference>
<evidence type="ECO:0000313" key="2">
    <source>
        <dbReference type="Proteomes" id="UP000629596"/>
    </source>
</evidence>
<reference evidence="1 2" key="1">
    <citation type="submission" date="2020-08" db="EMBL/GenBank/DDBJ databases">
        <title>Genome public.</title>
        <authorList>
            <person name="Liu C."/>
            <person name="Sun Q."/>
        </authorList>
    </citation>
    <scope>NUCLEOTIDE SEQUENCE [LARGE SCALE GENOMIC DNA]</scope>
    <source>
        <strain evidence="1 2">426_9</strain>
    </source>
</reference>
<keyword evidence="2" id="KW-1185">Reference proteome</keyword>
<evidence type="ECO:0000313" key="1">
    <source>
        <dbReference type="EMBL" id="MBC8602843.1"/>
    </source>
</evidence>
<accession>A0ABR7P3B1</accession>
<gene>
    <name evidence="1" type="ORF">H8784_14080</name>
</gene>
<name>A0ABR7P3B1_9BACT</name>